<dbReference type="SMART" id="SM00388">
    <property type="entry name" value="HisKA"/>
    <property type="match status" value="1"/>
</dbReference>
<dbReference type="CDD" id="cd00075">
    <property type="entry name" value="HATPase"/>
    <property type="match status" value="1"/>
</dbReference>
<dbReference type="InterPro" id="IPR003594">
    <property type="entry name" value="HATPase_dom"/>
</dbReference>
<dbReference type="AlphaFoldDB" id="A0A3A8HN47"/>
<dbReference type="SUPFAM" id="SSF55785">
    <property type="entry name" value="PYP-like sensor domain (PAS domain)"/>
    <property type="match status" value="3"/>
</dbReference>
<accession>A0A3A8HN47</accession>
<dbReference type="GO" id="GO:0000156">
    <property type="term" value="F:phosphorelay response regulator activity"/>
    <property type="evidence" value="ECO:0007669"/>
    <property type="project" value="TreeGrafter"/>
</dbReference>
<dbReference type="InterPro" id="IPR036097">
    <property type="entry name" value="HisK_dim/P_sf"/>
</dbReference>
<keyword evidence="10" id="KW-1133">Transmembrane helix</keyword>
<dbReference type="Gene3D" id="2.10.70.100">
    <property type="match status" value="1"/>
</dbReference>
<keyword evidence="5" id="KW-0808">Transferase</keyword>
<dbReference type="SMART" id="SM00091">
    <property type="entry name" value="PAS"/>
    <property type="match status" value="3"/>
</dbReference>
<organism evidence="17 18">
    <name type="scientific">Corallococcus terminator</name>
    <dbReference type="NCBI Taxonomy" id="2316733"/>
    <lineage>
        <taxon>Bacteria</taxon>
        <taxon>Pseudomonadati</taxon>
        <taxon>Myxococcota</taxon>
        <taxon>Myxococcia</taxon>
        <taxon>Myxococcales</taxon>
        <taxon>Cystobacterineae</taxon>
        <taxon>Myxococcaceae</taxon>
        <taxon>Corallococcus</taxon>
    </lineage>
</organism>
<dbReference type="Pfam" id="PF08447">
    <property type="entry name" value="PAS_3"/>
    <property type="match status" value="1"/>
</dbReference>
<evidence type="ECO:0000259" key="15">
    <source>
        <dbReference type="PROSITE" id="PS50112"/>
    </source>
</evidence>
<feature type="domain" description="PAS" evidence="15">
    <location>
        <begin position="442"/>
        <end position="512"/>
    </location>
</feature>
<feature type="domain" description="PAC" evidence="16">
    <location>
        <begin position="241"/>
        <end position="295"/>
    </location>
</feature>
<dbReference type="InterPro" id="IPR036890">
    <property type="entry name" value="HATPase_C_sf"/>
</dbReference>
<dbReference type="InterPro" id="IPR035965">
    <property type="entry name" value="PAS-like_dom_sf"/>
</dbReference>
<dbReference type="EMBL" id="RAVZ01000499">
    <property type="protein sequence ID" value="RKG71946.1"/>
    <property type="molecule type" value="Genomic_DNA"/>
</dbReference>
<sequence length="800" mass="88433">MEKPSVAPGTWRPGEEPRAEVVRCHRGGAVSELAALIEAEREPLVRRWTERLQEHLAPETRSESELRDHIPEVLRELISCLRHGAVPASNPTAREHGHQRHRIGFNLEVLIHEYDLLRGLVLDLAEAHRLAVTLREVRVLSDFFSAVITEAVLEHQQRAEAVVENEARLRVVVEGLAAGSFRLDLGTGEGEADSRFRGILGLSEEGPFTFEQGTRACHPADLARVLHAFEDARAGRNGGQFQVEHRLLPSLPSQDVRWVEARGQILPGPDGSPARLTGTVTDITARKQADAEREKLLAEVEAARNRLLSLFENAPAFVALLNGPEHVYEALNPPYQRHVGTERKLLGLPVAQALPELVPQGFVKLLDEVYATGTPHIGRETFVRFERTGQGVLEDAYVDFVYQPLRNAQGQVDGIVVFGFDITEPVQARHRAEALAEKVRAGEAQLRQVTDGIPLLVSLVTGEERYGFANKAYEDWFGHTREELLGRSIREVIGEAAYAVLGPYVQRGLAGESFSFEQHGVPYRLGGTRDVRVTFNPYRDPEGKADGYIALLQDITVQRRLEVAVKRQAEFEQHLIGIVSHDLRNPLSAIQLGVSAMARREDLDERSRKSVTRIQNAAERATRMVKDLLDFTQARLGGGIRIERRPTDLHELARSVVDEVEAAYPHRELRVVRSGEGRGQWDPDRLSQVVQNLITNALKYSPEDTPVRVATRAEGDAVVLSVHNQGAPIPPERLGVLFQPLQRGTADIDKAGRSVGLGLYIVQSIVDAHGGHIDVQSTAEAGTTFTVRLPRSAAPGMGSG</sequence>
<evidence type="ECO:0000259" key="16">
    <source>
        <dbReference type="PROSITE" id="PS50113"/>
    </source>
</evidence>
<dbReference type="Pfam" id="PF02518">
    <property type="entry name" value="HATPase_c"/>
    <property type="match status" value="1"/>
</dbReference>
<dbReference type="NCBIfam" id="TIGR00229">
    <property type="entry name" value="sensory_box"/>
    <property type="match status" value="1"/>
</dbReference>
<dbReference type="PANTHER" id="PTHR42878">
    <property type="entry name" value="TWO-COMPONENT HISTIDINE KINASE"/>
    <property type="match status" value="1"/>
</dbReference>
<keyword evidence="4" id="KW-0597">Phosphoprotein</keyword>
<dbReference type="Pfam" id="PF00512">
    <property type="entry name" value="HisKA"/>
    <property type="match status" value="1"/>
</dbReference>
<comment type="subcellular location">
    <subcellularLocation>
        <location evidence="2">Membrane</location>
        <topology evidence="2">Multi-pass membrane protein</topology>
    </subcellularLocation>
</comment>
<dbReference type="InterPro" id="IPR004358">
    <property type="entry name" value="Sig_transdc_His_kin-like_C"/>
</dbReference>
<dbReference type="SMART" id="SM00086">
    <property type="entry name" value="PAC"/>
    <property type="match status" value="3"/>
</dbReference>
<evidence type="ECO:0000259" key="14">
    <source>
        <dbReference type="PROSITE" id="PS50109"/>
    </source>
</evidence>
<evidence type="ECO:0000256" key="8">
    <source>
        <dbReference type="ARBA" id="ARBA00022777"/>
    </source>
</evidence>
<proteinExistence type="predicted"/>
<dbReference type="Gene3D" id="3.30.450.20">
    <property type="entry name" value="PAS domain"/>
    <property type="match status" value="3"/>
</dbReference>
<dbReference type="SUPFAM" id="SSF55874">
    <property type="entry name" value="ATPase domain of HSP90 chaperone/DNA topoisomerase II/histidine kinase"/>
    <property type="match status" value="1"/>
</dbReference>
<comment type="caution">
    <text evidence="17">The sequence shown here is derived from an EMBL/GenBank/DDBJ whole genome shotgun (WGS) entry which is preliminary data.</text>
</comment>
<gene>
    <name evidence="17" type="ORF">D7V88_38915</name>
</gene>
<name>A0A3A8HN47_9BACT</name>
<dbReference type="CDD" id="cd00082">
    <property type="entry name" value="HisKA"/>
    <property type="match status" value="1"/>
</dbReference>
<evidence type="ECO:0000313" key="17">
    <source>
        <dbReference type="EMBL" id="RKG71946.1"/>
    </source>
</evidence>
<dbReference type="InterPro" id="IPR000014">
    <property type="entry name" value="PAS"/>
</dbReference>
<dbReference type="InterPro" id="IPR005467">
    <property type="entry name" value="His_kinase_dom"/>
</dbReference>
<evidence type="ECO:0000256" key="5">
    <source>
        <dbReference type="ARBA" id="ARBA00022679"/>
    </source>
</evidence>
<keyword evidence="12" id="KW-0472">Membrane</keyword>
<dbReference type="GO" id="GO:0007234">
    <property type="term" value="P:osmosensory signaling via phosphorelay pathway"/>
    <property type="evidence" value="ECO:0007669"/>
    <property type="project" value="TreeGrafter"/>
</dbReference>
<evidence type="ECO:0000256" key="9">
    <source>
        <dbReference type="ARBA" id="ARBA00022840"/>
    </source>
</evidence>
<evidence type="ECO:0000313" key="18">
    <source>
        <dbReference type="Proteomes" id="UP000268094"/>
    </source>
</evidence>
<feature type="domain" description="Histidine kinase" evidence="14">
    <location>
        <begin position="578"/>
        <end position="793"/>
    </location>
</feature>
<evidence type="ECO:0000256" key="1">
    <source>
        <dbReference type="ARBA" id="ARBA00000085"/>
    </source>
</evidence>
<keyword evidence="18" id="KW-1185">Reference proteome</keyword>
<dbReference type="InterPro" id="IPR003661">
    <property type="entry name" value="HisK_dim/P_dom"/>
</dbReference>
<dbReference type="Pfam" id="PF14361">
    <property type="entry name" value="RsbRD_N"/>
    <property type="match status" value="1"/>
</dbReference>
<evidence type="ECO:0000256" key="3">
    <source>
        <dbReference type="ARBA" id="ARBA00012438"/>
    </source>
</evidence>
<dbReference type="InterPro" id="IPR001610">
    <property type="entry name" value="PAC"/>
</dbReference>
<evidence type="ECO:0000256" key="13">
    <source>
        <dbReference type="SAM" id="Coils"/>
    </source>
</evidence>
<feature type="coiled-coil region" evidence="13">
    <location>
        <begin position="286"/>
        <end position="313"/>
    </location>
</feature>
<dbReference type="GO" id="GO:0005524">
    <property type="term" value="F:ATP binding"/>
    <property type="evidence" value="ECO:0007669"/>
    <property type="project" value="UniProtKB-KW"/>
</dbReference>
<keyword evidence="13" id="KW-0175">Coiled coil</keyword>
<dbReference type="Gene3D" id="1.10.287.130">
    <property type="match status" value="1"/>
</dbReference>
<dbReference type="PROSITE" id="PS50109">
    <property type="entry name" value="HIS_KIN"/>
    <property type="match status" value="1"/>
</dbReference>
<dbReference type="GO" id="GO:0000155">
    <property type="term" value="F:phosphorelay sensor kinase activity"/>
    <property type="evidence" value="ECO:0007669"/>
    <property type="project" value="InterPro"/>
</dbReference>
<dbReference type="Pfam" id="PF08448">
    <property type="entry name" value="PAS_4"/>
    <property type="match status" value="2"/>
</dbReference>
<dbReference type="EC" id="2.7.13.3" evidence="3"/>
<evidence type="ECO:0000256" key="11">
    <source>
        <dbReference type="ARBA" id="ARBA00023012"/>
    </source>
</evidence>
<keyword evidence="8" id="KW-0418">Kinase</keyword>
<feature type="domain" description="PAC" evidence="16">
    <location>
        <begin position="514"/>
        <end position="567"/>
    </location>
</feature>
<evidence type="ECO:0000256" key="7">
    <source>
        <dbReference type="ARBA" id="ARBA00022741"/>
    </source>
</evidence>
<dbReference type="Proteomes" id="UP000268094">
    <property type="component" value="Unassembled WGS sequence"/>
</dbReference>
<dbReference type="SUPFAM" id="SSF47384">
    <property type="entry name" value="Homodimeric domain of signal transducing histidine kinase"/>
    <property type="match status" value="1"/>
</dbReference>
<dbReference type="PROSITE" id="PS50113">
    <property type="entry name" value="PAC"/>
    <property type="match status" value="3"/>
</dbReference>
<dbReference type="GO" id="GO:0016020">
    <property type="term" value="C:membrane"/>
    <property type="evidence" value="ECO:0007669"/>
    <property type="project" value="UniProtKB-SubCell"/>
</dbReference>
<keyword evidence="6" id="KW-0812">Transmembrane</keyword>
<dbReference type="FunFam" id="3.30.565.10:FF:000006">
    <property type="entry name" value="Sensor histidine kinase WalK"/>
    <property type="match status" value="1"/>
</dbReference>
<dbReference type="GO" id="GO:0030295">
    <property type="term" value="F:protein kinase activator activity"/>
    <property type="evidence" value="ECO:0007669"/>
    <property type="project" value="TreeGrafter"/>
</dbReference>
<evidence type="ECO:0000256" key="4">
    <source>
        <dbReference type="ARBA" id="ARBA00022553"/>
    </source>
</evidence>
<evidence type="ECO:0000256" key="6">
    <source>
        <dbReference type="ARBA" id="ARBA00022692"/>
    </source>
</evidence>
<dbReference type="SMART" id="SM00387">
    <property type="entry name" value="HATPase_c"/>
    <property type="match status" value="1"/>
</dbReference>
<reference evidence="18" key="1">
    <citation type="submission" date="2018-09" db="EMBL/GenBank/DDBJ databases">
        <authorList>
            <person name="Livingstone P.G."/>
            <person name="Whitworth D.E."/>
        </authorList>
    </citation>
    <scope>NUCLEOTIDE SEQUENCE [LARGE SCALE GENOMIC DNA]</scope>
    <source>
        <strain evidence="18">CA054A</strain>
    </source>
</reference>
<evidence type="ECO:0000256" key="12">
    <source>
        <dbReference type="ARBA" id="ARBA00023136"/>
    </source>
</evidence>
<dbReference type="InterPro" id="IPR050351">
    <property type="entry name" value="BphY/WalK/GraS-like"/>
</dbReference>
<keyword evidence="11" id="KW-0902">Two-component regulatory system</keyword>
<evidence type="ECO:0000256" key="2">
    <source>
        <dbReference type="ARBA" id="ARBA00004141"/>
    </source>
</evidence>
<dbReference type="InterPro" id="IPR000700">
    <property type="entry name" value="PAS-assoc_C"/>
</dbReference>
<evidence type="ECO:0000256" key="10">
    <source>
        <dbReference type="ARBA" id="ARBA00022989"/>
    </source>
</evidence>
<dbReference type="Gene3D" id="3.30.565.10">
    <property type="entry name" value="Histidine kinase-like ATPase, C-terminal domain"/>
    <property type="match status" value="1"/>
</dbReference>
<dbReference type="InterPro" id="IPR013656">
    <property type="entry name" value="PAS_4"/>
</dbReference>
<dbReference type="CDD" id="cd00130">
    <property type="entry name" value="PAS"/>
    <property type="match status" value="1"/>
</dbReference>
<dbReference type="InterPro" id="IPR013655">
    <property type="entry name" value="PAS_fold_3"/>
</dbReference>
<keyword evidence="7" id="KW-0547">Nucleotide-binding</keyword>
<keyword evidence="9" id="KW-0067">ATP-binding</keyword>
<protein>
    <recommendedName>
        <fullName evidence="3">histidine kinase</fullName>
        <ecNumber evidence="3">2.7.13.3</ecNumber>
    </recommendedName>
</protein>
<dbReference type="PANTHER" id="PTHR42878:SF7">
    <property type="entry name" value="SENSOR HISTIDINE KINASE GLRK"/>
    <property type="match status" value="1"/>
</dbReference>
<comment type="catalytic activity">
    <reaction evidence="1">
        <text>ATP + protein L-histidine = ADP + protein N-phospho-L-histidine.</text>
        <dbReference type="EC" id="2.7.13.3"/>
    </reaction>
</comment>
<dbReference type="PROSITE" id="PS50112">
    <property type="entry name" value="PAS"/>
    <property type="match status" value="1"/>
</dbReference>
<dbReference type="InterPro" id="IPR025751">
    <property type="entry name" value="RsbRD_N_dom"/>
</dbReference>
<dbReference type="PRINTS" id="PR00344">
    <property type="entry name" value="BCTRLSENSOR"/>
</dbReference>
<feature type="domain" description="PAC" evidence="16">
    <location>
        <begin position="379"/>
        <end position="434"/>
    </location>
</feature>